<accession>A0A6N2N2K2</accession>
<feature type="region of interest" description="Disordered" evidence="1">
    <location>
        <begin position="90"/>
        <end position="126"/>
    </location>
</feature>
<feature type="compositionally biased region" description="Polar residues" evidence="1">
    <location>
        <begin position="90"/>
        <end position="101"/>
    </location>
</feature>
<gene>
    <name evidence="2" type="ORF">SVIM_LOCUS443161</name>
</gene>
<evidence type="ECO:0008006" key="3">
    <source>
        <dbReference type="Google" id="ProtNLM"/>
    </source>
</evidence>
<reference evidence="2" key="1">
    <citation type="submission" date="2019-03" db="EMBL/GenBank/DDBJ databases">
        <authorList>
            <person name="Mank J."/>
            <person name="Almeida P."/>
        </authorList>
    </citation>
    <scope>NUCLEOTIDE SEQUENCE</scope>
    <source>
        <strain evidence="2">78183</strain>
    </source>
</reference>
<dbReference type="PANTHER" id="PTHR34222">
    <property type="entry name" value="GAG_PRE-INTEGRS DOMAIN-CONTAINING PROTEIN"/>
    <property type="match status" value="1"/>
</dbReference>
<dbReference type="PANTHER" id="PTHR34222:SF99">
    <property type="entry name" value="PROTEIN, PUTATIVE-RELATED"/>
    <property type="match status" value="1"/>
</dbReference>
<proteinExistence type="predicted"/>
<evidence type="ECO:0000256" key="1">
    <source>
        <dbReference type="SAM" id="MobiDB-lite"/>
    </source>
</evidence>
<organism evidence="2">
    <name type="scientific">Salix viminalis</name>
    <name type="common">Common osier</name>
    <name type="synonym">Basket willow</name>
    <dbReference type="NCBI Taxonomy" id="40686"/>
    <lineage>
        <taxon>Eukaryota</taxon>
        <taxon>Viridiplantae</taxon>
        <taxon>Streptophyta</taxon>
        <taxon>Embryophyta</taxon>
        <taxon>Tracheophyta</taxon>
        <taxon>Spermatophyta</taxon>
        <taxon>Magnoliopsida</taxon>
        <taxon>eudicotyledons</taxon>
        <taxon>Gunneridae</taxon>
        <taxon>Pentapetalae</taxon>
        <taxon>rosids</taxon>
        <taxon>fabids</taxon>
        <taxon>Malpighiales</taxon>
        <taxon>Salicaceae</taxon>
        <taxon>Saliceae</taxon>
        <taxon>Salix</taxon>
    </lineage>
</organism>
<evidence type="ECO:0000313" key="2">
    <source>
        <dbReference type="EMBL" id="VFU59970.1"/>
    </source>
</evidence>
<name>A0A6N2N2K2_SALVM</name>
<sequence>MPAVSSSRFTGNRPFIARKDRPTCTHCGISGHTVEKCYRVHGFPPGYKFTKGKNATLPSVHQVSGPQLPLTYDQCQQLLSMLKSDISAHDSSMNHVSSPVSKDSDIPIQGESHTSAATSSRRSSRVKHAPGYLHDYHCHVATSTSSPYLRLQLQILLIDPLLSINKVFSLVVQEERQRMISSSSPSFNQNTTALFTKAMPAVSSSRFTGNRPFIARKDRPTCTHCGISGHTVEKCYRVHGFPPGYKFTKGKNATLPSVHQVSGPQLPLTYDQCQQLLSMLKSDISAHDSSMNHVSSPNITSWTTIGVGKEAGGLYYLLKKPVHVFQEPFVSCISDKSFNENSVNEFVSASFCTNSVNQNLWHYRLGHPAEPPLSHIPAEGLLGLNMHLDTYMTIIVMLQPPLHLPYLRLQLQLHPRMEHFLHLHMKKEMVEFPWLAGEDQTEKSDSLTLLGGNHKNRRSHSFMVLSNSLALYLHHALKVTSLFMVAFHFTLN</sequence>
<dbReference type="EMBL" id="CAADRP010002041">
    <property type="protein sequence ID" value="VFU59970.1"/>
    <property type="molecule type" value="Genomic_DNA"/>
</dbReference>
<protein>
    <recommendedName>
        <fullName evidence="3">CCHC-type domain-containing protein</fullName>
    </recommendedName>
</protein>
<dbReference type="AlphaFoldDB" id="A0A6N2N2K2"/>